<evidence type="ECO:0000256" key="2">
    <source>
        <dbReference type="ARBA" id="ARBA00023125"/>
    </source>
</evidence>
<name>A0A838ZSM9_9FLAO</name>
<accession>A0A838ZSM9</accession>
<dbReference type="GO" id="GO:0003700">
    <property type="term" value="F:DNA-binding transcription factor activity"/>
    <property type="evidence" value="ECO:0007669"/>
    <property type="project" value="TreeGrafter"/>
</dbReference>
<feature type="domain" description="HTH cro/C1-type" evidence="3">
    <location>
        <begin position="16"/>
        <end position="70"/>
    </location>
</feature>
<dbReference type="EMBL" id="JACDZE010000002">
    <property type="protein sequence ID" value="MBA5629988.1"/>
    <property type="molecule type" value="Genomic_DNA"/>
</dbReference>
<evidence type="ECO:0000313" key="5">
    <source>
        <dbReference type="Proteomes" id="UP000552241"/>
    </source>
</evidence>
<keyword evidence="5" id="KW-1185">Reference proteome</keyword>
<proteinExistence type="inferred from homology"/>
<dbReference type="Pfam" id="PF06114">
    <property type="entry name" value="Peptidase_M78"/>
    <property type="match status" value="1"/>
</dbReference>
<dbReference type="PANTHER" id="PTHR46797">
    <property type="entry name" value="HTH-TYPE TRANSCRIPTIONAL REGULATOR"/>
    <property type="match status" value="1"/>
</dbReference>
<dbReference type="PROSITE" id="PS50943">
    <property type="entry name" value="HTH_CROC1"/>
    <property type="match status" value="1"/>
</dbReference>
<dbReference type="PANTHER" id="PTHR46797:SF1">
    <property type="entry name" value="METHYLPHOSPHONATE SYNTHASE"/>
    <property type="match status" value="1"/>
</dbReference>
<dbReference type="InterPro" id="IPR010359">
    <property type="entry name" value="IrrE_HExxH"/>
</dbReference>
<sequence>MSMEEEYVKLIFGLKLRQIRTDKGLSLFQLGKISGLSKSYLNEIEKGKKYPKTDKIILLAESLEVSYEDLVSLKLDKNLAPISGILQSKLLKEIPFELFGIEERDLIEIISNAPSKVNAFISTMIEIGNNYNLTRESFFLAALRSYQEANDNYFPEIEAAAKNFMKAYLIDEKDEINEDWMLEILKEEFGYQIIFEDFSSELQTLRSIYKPKNKELYINNSADLNQIRFILAKELGYNYLKLEERLLTFSWAKFESFDQLLNNFYASYFAGAILLPEENLVRDMNRMFDINRFNPEIFENVMRKYTESPETIYQRMTNLFAKHFKINDLFFLRLSYKVGTDSYKLTKELHLNQHQSPHANESDEHYCRRWVSVRVLQDFEKVKDEKSHLLDAQISVYPFQNQNEYFVISSATVDPFNSDLLRSVTLGVKLEAAQKKIKFLKDPKIPVKKVAVTCENCGMENCSERAAHPKRYLKKLQNQQLNEAIDAFIGSN</sequence>
<comment type="caution">
    <text evidence="4">The sequence shown here is derived from an EMBL/GenBank/DDBJ whole genome shotgun (WGS) entry which is preliminary data.</text>
</comment>
<dbReference type="Pfam" id="PF01381">
    <property type="entry name" value="HTH_3"/>
    <property type="match status" value="1"/>
</dbReference>
<reference evidence="4 5" key="1">
    <citation type="submission" date="2020-07" db="EMBL/GenBank/DDBJ databases">
        <title>Moheibacter lacus sp. nov., a member of the family Flavobacteriaceae isolated from freshwater lake sediment.</title>
        <authorList>
            <person name="Liu Y."/>
        </authorList>
    </citation>
    <scope>NUCLEOTIDE SEQUENCE [LARGE SCALE GENOMIC DNA]</scope>
    <source>
        <strain evidence="4 5">BDHS18</strain>
    </source>
</reference>
<protein>
    <submittedName>
        <fullName evidence="4">ImmA/IrrE family metallo-endopeptidase</fullName>
    </submittedName>
</protein>
<gene>
    <name evidence="4" type="ORF">HU137_09420</name>
</gene>
<organism evidence="4 5">
    <name type="scientific">Moheibacter lacus</name>
    <dbReference type="NCBI Taxonomy" id="2745851"/>
    <lineage>
        <taxon>Bacteria</taxon>
        <taxon>Pseudomonadati</taxon>
        <taxon>Bacteroidota</taxon>
        <taxon>Flavobacteriia</taxon>
        <taxon>Flavobacteriales</taxon>
        <taxon>Weeksellaceae</taxon>
        <taxon>Moheibacter</taxon>
    </lineage>
</organism>
<dbReference type="InterPro" id="IPR010982">
    <property type="entry name" value="Lambda_DNA-bd_dom_sf"/>
</dbReference>
<evidence type="ECO:0000259" key="3">
    <source>
        <dbReference type="PROSITE" id="PS50943"/>
    </source>
</evidence>
<dbReference type="GO" id="GO:0005829">
    <property type="term" value="C:cytosol"/>
    <property type="evidence" value="ECO:0007669"/>
    <property type="project" value="TreeGrafter"/>
</dbReference>
<dbReference type="AlphaFoldDB" id="A0A838ZSM9"/>
<dbReference type="SUPFAM" id="SSF47413">
    <property type="entry name" value="lambda repressor-like DNA-binding domains"/>
    <property type="match status" value="1"/>
</dbReference>
<dbReference type="CDD" id="cd00093">
    <property type="entry name" value="HTH_XRE"/>
    <property type="match status" value="1"/>
</dbReference>
<comment type="similarity">
    <text evidence="1">Belongs to the short-chain fatty acyl-CoA assimilation regulator (ScfR) family.</text>
</comment>
<dbReference type="Gene3D" id="1.10.260.40">
    <property type="entry name" value="lambda repressor-like DNA-binding domains"/>
    <property type="match status" value="1"/>
</dbReference>
<keyword evidence="2" id="KW-0238">DNA-binding</keyword>
<dbReference type="GO" id="GO:0003677">
    <property type="term" value="F:DNA binding"/>
    <property type="evidence" value="ECO:0007669"/>
    <property type="project" value="UniProtKB-KW"/>
</dbReference>
<dbReference type="InterPro" id="IPR001387">
    <property type="entry name" value="Cro/C1-type_HTH"/>
</dbReference>
<evidence type="ECO:0000313" key="4">
    <source>
        <dbReference type="EMBL" id="MBA5629988.1"/>
    </source>
</evidence>
<evidence type="ECO:0000256" key="1">
    <source>
        <dbReference type="ARBA" id="ARBA00007227"/>
    </source>
</evidence>
<dbReference type="SMART" id="SM00530">
    <property type="entry name" value="HTH_XRE"/>
    <property type="match status" value="1"/>
</dbReference>
<dbReference type="InterPro" id="IPR050807">
    <property type="entry name" value="TransReg_Diox_bact_type"/>
</dbReference>
<dbReference type="Proteomes" id="UP000552241">
    <property type="component" value="Unassembled WGS sequence"/>
</dbReference>